<comment type="caution">
    <text evidence="2">The sequence shown here is derived from an EMBL/GenBank/DDBJ whole genome shotgun (WGS) entry which is preliminary data.</text>
</comment>
<gene>
    <name evidence="2" type="ORF">BC751_4190</name>
</gene>
<evidence type="ECO:0000259" key="1">
    <source>
        <dbReference type="Pfam" id="PF17116"/>
    </source>
</evidence>
<dbReference type="InterPro" id="IPR031345">
    <property type="entry name" value="T9SS_Plug_N"/>
</dbReference>
<reference evidence="2 3" key="1">
    <citation type="submission" date="2019-02" db="EMBL/GenBank/DDBJ databases">
        <title>Genomic Encyclopedia of Archaeal and Bacterial Type Strains, Phase II (KMG-II): from individual species to whole genera.</title>
        <authorList>
            <person name="Goeker M."/>
        </authorList>
    </citation>
    <scope>NUCLEOTIDE SEQUENCE [LARGE SCALE GENOMIC DNA]</scope>
    <source>
        <strain evidence="2 3">DSM 21411</strain>
    </source>
</reference>
<dbReference type="RefSeq" id="WP_207226928.1">
    <property type="nucleotide sequence ID" value="NZ_SGXG01000001.1"/>
</dbReference>
<evidence type="ECO:0000313" key="3">
    <source>
        <dbReference type="Proteomes" id="UP000292209"/>
    </source>
</evidence>
<dbReference type="InterPro" id="IPR013783">
    <property type="entry name" value="Ig-like_fold"/>
</dbReference>
<accession>A0A4Q7PDP4</accession>
<keyword evidence="3" id="KW-1185">Reference proteome</keyword>
<feature type="domain" description="Type 9 secretion system plug protein N-terminal" evidence="1">
    <location>
        <begin position="35"/>
        <end position="160"/>
    </location>
</feature>
<sequence>MMRKILILFSLFLWSETVIGQANKVLYDRVFEENIQSVRLFPMRGDLDAQMNSPVIQLGGNIPLVLLFDDLAYDPDMYSVKIIHCNMDWTPSDLKEPEYLDAYNEFNVTSYDYSIDTRIPYIHYRFTIPPVKKSGNYAVMVYRGRDQNQPIITRRFMVFQNMVNLAARVVPPSQTEMRRQVQQINVNINYKGRELFDPINNLRVVIRQNQRWDNVKVLNRPTMLREDTKMLEYNLFDGSNAFFAGNEFRFVDLRFMRARGVNVNAIRIEEDAVFAEGGLDKIRPAGVYSQYLDLNGQYAVMNMERQNYELESEYMIMTFSLNADGITETPYLIGALSAWGFSPDAKMTLNKKRNAYETTLILKQGWYDYQFAYKGQEGWDMLPIEGSYFETENEYEVFVYYRDMGSRYDELISYFNLNPNKRRL</sequence>
<dbReference type="AlphaFoldDB" id="A0A4Q7PDP4"/>
<dbReference type="Proteomes" id="UP000292209">
    <property type="component" value="Unassembled WGS sequence"/>
</dbReference>
<dbReference type="Gene3D" id="2.60.40.10">
    <property type="entry name" value="Immunoglobulins"/>
    <property type="match status" value="1"/>
</dbReference>
<dbReference type="Pfam" id="PF17116">
    <property type="entry name" value="T9SS_plug_1st"/>
    <property type="match status" value="1"/>
</dbReference>
<dbReference type="EMBL" id="SGXG01000001">
    <property type="protein sequence ID" value="RZS98533.1"/>
    <property type="molecule type" value="Genomic_DNA"/>
</dbReference>
<evidence type="ECO:0000313" key="2">
    <source>
        <dbReference type="EMBL" id="RZS98533.1"/>
    </source>
</evidence>
<protein>
    <submittedName>
        <fullName evidence="2">Uncharacterized protein DUF5103</fullName>
    </submittedName>
</protein>
<name>A0A4Q7PDP4_9BACT</name>
<proteinExistence type="predicted"/>
<organism evidence="2 3">
    <name type="scientific">Cecembia calidifontis</name>
    <dbReference type="NCBI Taxonomy" id="1187080"/>
    <lineage>
        <taxon>Bacteria</taxon>
        <taxon>Pseudomonadati</taxon>
        <taxon>Bacteroidota</taxon>
        <taxon>Cytophagia</taxon>
        <taxon>Cytophagales</taxon>
        <taxon>Cyclobacteriaceae</taxon>
        <taxon>Cecembia</taxon>
    </lineage>
</organism>